<dbReference type="AlphaFoldDB" id="A0AAU1HWL3"/>
<name>A0AAU1HWL3_9ACTN</name>
<sequence length="55" mass="5696">MSGISINSSGASLVALRNRHLIGDQLEEAHSLTAAKLFAPQTTAERAVSSTAMKG</sequence>
<proteinExistence type="predicted"/>
<gene>
    <name evidence="1" type="ORF">OG477_17400</name>
</gene>
<evidence type="ECO:0000313" key="1">
    <source>
        <dbReference type="EMBL" id="WTP87040.1"/>
    </source>
</evidence>
<evidence type="ECO:0008006" key="2">
    <source>
        <dbReference type="Google" id="ProtNLM"/>
    </source>
</evidence>
<protein>
    <recommendedName>
        <fullName evidence="2">FXSXX-COOH protein</fullName>
    </recommendedName>
</protein>
<accession>A0AAU1HWL3</accession>
<organism evidence="1">
    <name type="scientific">Streptomyces sp. NBC_00180</name>
    <dbReference type="NCBI Taxonomy" id="2903632"/>
    <lineage>
        <taxon>Bacteria</taxon>
        <taxon>Bacillati</taxon>
        <taxon>Actinomycetota</taxon>
        <taxon>Actinomycetes</taxon>
        <taxon>Kitasatosporales</taxon>
        <taxon>Streptomycetaceae</taxon>
        <taxon>Streptomyces</taxon>
    </lineage>
</organism>
<dbReference type="EMBL" id="CP108140">
    <property type="protein sequence ID" value="WTP87040.1"/>
    <property type="molecule type" value="Genomic_DNA"/>
</dbReference>
<reference evidence="1" key="1">
    <citation type="submission" date="2022-10" db="EMBL/GenBank/DDBJ databases">
        <title>The complete genomes of actinobacterial strains from the NBC collection.</title>
        <authorList>
            <person name="Joergensen T.S."/>
            <person name="Alvarez Arevalo M."/>
            <person name="Sterndorff E.B."/>
            <person name="Faurdal D."/>
            <person name="Vuksanovic O."/>
            <person name="Mourched A.-S."/>
            <person name="Charusanti P."/>
            <person name="Shaw S."/>
            <person name="Blin K."/>
            <person name="Weber T."/>
        </authorList>
    </citation>
    <scope>NUCLEOTIDE SEQUENCE</scope>
    <source>
        <strain evidence="1">NBC 00180</strain>
    </source>
</reference>